<keyword evidence="7 11" id="KW-1133">Transmembrane helix</keyword>
<dbReference type="InterPro" id="IPR038050">
    <property type="entry name" value="Neuro_actylchol_rec"/>
</dbReference>
<accession>A0ABU0F6M5</accession>
<evidence type="ECO:0000313" key="14">
    <source>
        <dbReference type="EMBL" id="MDQ0390268.1"/>
    </source>
</evidence>
<feature type="transmembrane region" description="Helical" evidence="11">
    <location>
        <begin position="311"/>
        <end position="330"/>
    </location>
</feature>
<evidence type="ECO:0000256" key="5">
    <source>
        <dbReference type="ARBA" id="ARBA00022692"/>
    </source>
</evidence>
<evidence type="ECO:0000313" key="15">
    <source>
        <dbReference type="Proteomes" id="UP001237448"/>
    </source>
</evidence>
<dbReference type="InterPro" id="IPR006028">
    <property type="entry name" value="GABAA/Glycine_rcpt"/>
</dbReference>
<keyword evidence="4" id="KW-1003">Cell membrane</keyword>
<organism evidence="14 15">
    <name type="scientific">Labrys monachus</name>
    <dbReference type="NCBI Taxonomy" id="217067"/>
    <lineage>
        <taxon>Bacteria</taxon>
        <taxon>Pseudomonadati</taxon>
        <taxon>Pseudomonadota</taxon>
        <taxon>Alphaproteobacteria</taxon>
        <taxon>Hyphomicrobiales</taxon>
        <taxon>Xanthobacteraceae</taxon>
        <taxon>Labrys</taxon>
    </lineage>
</organism>
<feature type="chain" id="PRO_5046431563" description="Neurotransmitter-gated ion-channel ligand-binding domain-containing protein" evidence="12">
    <location>
        <begin position="19"/>
        <end position="331"/>
    </location>
</feature>
<evidence type="ECO:0000256" key="6">
    <source>
        <dbReference type="ARBA" id="ARBA00022729"/>
    </source>
</evidence>
<keyword evidence="5 11" id="KW-0812">Transmembrane</keyword>
<keyword evidence="15" id="KW-1185">Reference proteome</keyword>
<sequence>MALLAFLLLAAGAGPAFSQPEPFLSRPTSGETPTKVAVGFYLADIFEISAPDQTMLADVVIQAEWEDPRLAGRWSAVHSAALDEVWNPNLQLVNQRGVSMLLPQRVDVDPSGRVRWQQRWVGRISARMDLRDFPLDRQLFHIQVVSLGYTPDEVALVLRADYPQSGRAATLSVTDWSMGAVRVEAANFEPVPGSQPLSGAQLSWEGQRHIGYYAVLVIFPLILIVVMGSGALWIDPSIIAARVSIAMTTMLTLISYRFSIGKSVPTLTYLTRFDYFMLASTIIIFAIMALVAAGAHLVGKGRIELVKRIDGWACVAFPIVFAIVFVLAWWA</sequence>
<protein>
    <recommendedName>
        <fullName evidence="13">Neurotransmitter-gated ion-channel ligand-binding domain-containing protein</fullName>
    </recommendedName>
</protein>
<dbReference type="CDD" id="cd18988">
    <property type="entry name" value="LGIC_ECD_bact"/>
    <property type="match status" value="1"/>
</dbReference>
<reference evidence="14 15" key="1">
    <citation type="submission" date="2023-07" db="EMBL/GenBank/DDBJ databases">
        <title>Genomic Encyclopedia of Type Strains, Phase IV (KMG-IV): sequencing the most valuable type-strain genomes for metagenomic binning, comparative biology and taxonomic classification.</title>
        <authorList>
            <person name="Goeker M."/>
        </authorList>
    </citation>
    <scope>NUCLEOTIDE SEQUENCE [LARGE SCALE GENOMIC DNA]</scope>
    <source>
        <strain evidence="14 15">DSM 5896</strain>
    </source>
</reference>
<comment type="subcellular location">
    <subcellularLocation>
        <location evidence="2">Cell membrane</location>
    </subcellularLocation>
    <subcellularLocation>
        <location evidence="1">Membrane</location>
        <topology evidence="1">Multi-pass membrane protein</topology>
    </subcellularLocation>
</comment>
<dbReference type="RefSeq" id="WP_307421400.1">
    <property type="nucleotide sequence ID" value="NZ_JAUSVK010000001.1"/>
</dbReference>
<evidence type="ECO:0000259" key="13">
    <source>
        <dbReference type="Pfam" id="PF02931"/>
    </source>
</evidence>
<evidence type="ECO:0000256" key="8">
    <source>
        <dbReference type="ARBA" id="ARBA00023065"/>
    </source>
</evidence>
<name>A0ABU0F6M5_9HYPH</name>
<keyword evidence="10" id="KW-0407">Ion channel</keyword>
<feature type="domain" description="Neurotransmitter-gated ion-channel ligand-binding" evidence="13">
    <location>
        <begin position="25"/>
        <end position="162"/>
    </location>
</feature>
<keyword evidence="9 11" id="KW-0472">Membrane</keyword>
<dbReference type="InterPro" id="IPR036734">
    <property type="entry name" value="Neur_chan_lig-bd_sf"/>
</dbReference>
<feature type="transmembrane region" description="Helical" evidence="11">
    <location>
        <begin position="210"/>
        <end position="232"/>
    </location>
</feature>
<dbReference type="Proteomes" id="UP001237448">
    <property type="component" value="Unassembled WGS sequence"/>
</dbReference>
<evidence type="ECO:0000256" key="3">
    <source>
        <dbReference type="ARBA" id="ARBA00022448"/>
    </source>
</evidence>
<feature type="signal peptide" evidence="12">
    <location>
        <begin position="1"/>
        <end position="18"/>
    </location>
</feature>
<dbReference type="PANTHER" id="PTHR18945">
    <property type="entry name" value="NEUROTRANSMITTER GATED ION CHANNEL"/>
    <property type="match status" value="1"/>
</dbReference>
<dbReference type="Gene3D" id="2.70.170.10">
    <property type="entry name" value="Neurotransmitter-gated ion-channel ligand-binding domain"/>
    <property type="match status" value="1"/>
</dbReference>
<dbReference type="SUPFAM" id="SSF63712">
    <property type="entry name" value="Nicotinic receptor ligand binding domain-like"/>
    <property type="match status" value="1"/>
</dbReference>
<gene>
    <name evidence="14" type="ORF">J3R73_000060</name>
</gene>
<dbReference type="Gene3D" id="1.20.58.390">
    <property type="entry name" value="Neurotransmitter-gated ion-channel transmembrane domain"/>
    <property type="match status" value="1"/>
</dbReference>
<evidence type="ECO:0000256" key="11">
    <source>
        <dbReference type="SAM" id="Phobius"/>
    </source>
</evidence>
<feature type="transmembrane region" description="Helical" evidence="11">
    <location>
        <begin position="276"/>
        <end position="299"/>
    </location>
</feature>
<dbReference type="InterPro" id="IPR036719">
    <property type="entry name" value="Neuro-gated_channel_TM_sf"/>
</dbReference>
<evidence type="ECO:0000256" key="12">
    <source>
        <dbReference type="SAM" id="SignalP"/>
    </source>
</evidence>
<dbReference type="SUPFAM" id="SSF90112">
    <property type="entry name" value="Neurotransmitter-gated ion-channel transmembrane pore"/>
    <property type="match status" value="1"/>
</dbReference>
<keyword evidence="8" id="KW-0406">Ion transport</keyword>
<evidence type="ECO:0000256" key="1">
    <source>
        <dbReference type="ARBA" id="ARBA00004141"/>
    </source>
</evidence>
<dbReference type="InterPro" id="IPR006201">
    <property type="entry name" value="Neur_channel"/>
</dbReference>
<evidence type="ECO:0000256" key="10">
    <source>
        <dbReference type="ARBA" id="ARBA00023303"/>
    </source>
</evidence>
<evidence type="ECO:0000256" key="7">
    <source>
        <dbReference type="ARBA" id="ARBA00022989"/>
    </source>
</evidence>
<dbReference type="PRINTS" id="PR00253">
    <property type="entry name" value="GABAARECEPTR"/>
</dbReference>
<dbReference type="Pfam" id="PF02931">
    <property type="entry name" value="Neur_chan_LBD"/>
    <property type="match status" value="1"/>
</dbReference>
<dbReference type="EMBL" id="JAUSVK010000001">
    <property type="protein sequence ID" value="MDQ0390268.1"/>
    <property type="molecule type" value="Genomic_DNA"/>
</dbReference>
<evidence type="ECO:0000256" key="9">
    <source>
        <dbReference type="ARBA" id="ARBA00023136"/>
    </source>
</evidence>
<feature type="transmembrane region" description="Helical" evidence="11">
    <location>
        <begin position="239"/>
        <end position="256"/>
    </location>
</feature>
<keyword evidence="6 12" id="KW-0732">Signal</keyword>
<proteinExistence type="predicted"/>
<evidence type="ECO:0000256" key="4">
    <source>
        <dbReference type="ARBA" id="ARBA00022475"/>
    </source>
</evidence>
<evidence type="ECO:0000256" key="2">
    <source>
        <dbReference type="ARBA" id="ARBA00004236"/>
    </source>
</evidence>
<keyword evidence="3" id="KW-0813">Transport</keyword>
<comment type="caution">
    <text evidence="14">The sequence shown here is derived from an EMBL/GenBank/DDBJ whole genome shotgun (WGS) entry which is preliminary data.</text>
</comment>
<dbReference type="InterPro" id="IPR006202">
    <property type="entry name" value="Neur_chan_lig-bd"/>
</dbReference>